<keyword evidence="3" id="KW-1185">Reference proteome</keyword>
<accession>U1GY86</accession>
<evidence type="ECO:0000313" key="3">
    <source>
        <dbReference type="Proteomes" id="UP000019373"/>
    </source>
</evidence>
<proteinExistence type="predicted"/>
<dbReference type="Proteomes" id="UP000019373">
    <property type="component" value="Unassembled WGS sequence"/>
</dbReference>
<dbReference type="AlphaFoldDB" id="U1GY86"/>
<organism evidence="2 3">
    <name type="scientific">Endocarpon pusillum (strain Z07020 / HMAS-L-300199)</name>
    <name type="common">Lichen-forming fungus</name>
    <dbReference type="NCBI Taxonomy" id="1263415"/>
    <lineage>
        <taxon>Eukaryota</taxon>
        <taxon>Fungi</taxon>
        <taxon>Dikarya</taxon>
        <taxon>Ascomycota</taxon>
        <taxon>Pezizomycotina</taxon>
        <taxon>Eurotiomycetes</taxon>
        <taxon>Chaetothyriomycetidae</taxon>
        <taxon>Verrucariales</taxon>
        <taxon>Verrucariaceae</taxon>
        <taxon>Endocarpon</taxon>
    </lineage>
</organism>
<dbReference type="GeneID" id="19244070"/>
<reference evidence="3" key="1">
    <citation type="journal article" date="2014" name="BMC Genomics">
        <title>Genome characteristics reveal the impact of lichenization on lichen-forming fungus Endocarpon pusillum Hedwig (Verrucariales, Ascomycota).</title>
        <authorList>
            <person name="Wang Y.-Y."/>
            <person name="Liu B."/>
            <person name="Zhang X.-Y."/>
            <person name="Zhou Q.-M."/>
            <person name="Zhang T."/>
            <person name="Li H."/>
            <person name="Yu Y.-F."/>
            <person name="Zhang X.-L."/>
            <person name="Hao X.-Y."/>
            <person name="Wang M."/>
            <person name="Wang L."/>
            <person name="Wei J.-C."/>
        </authorList>
    </citation>
    <scope>NUCLEOTIDE SEQUENCE [LARGE SCALE GENOMIC DNA]</scope>
    <source>
        <strain evidence="3">Z07020 / HMAS-L-300199</strain>
    </source>
</reference>
<evidence type="ECO:0008006" key="4">
    <source>
        <dbReference type="Google" id="ProtNLM"/>
    </source>
</evidence>
<protein>
    <recommendedName>
        <fullName evidence="4">F-box domain-containing protein</fullName>
    </recommendedName>
</protein>
<dbReference type="HOGENOM" id="CLU_900251_0_0_1"/>
<sequence length="309" mass="32893">MPIVPFRKRSSRDPSSISRTRKFLSLFSRKHGGRRKDLLAEEQAAITCAQGCQTAHLNPLIANGKVGEDESRSRSEPDLPSTIEDGPQHIISEPAPVPSPGNADRCYCRHGLQILDSSSRSSNQLPLCVGCGKCQHCASLSLEGTYPRCGICCAKSRLVELPTELLMQIIRYLDFPASWLLKLTNAAINVSSITRPLPNFSTHGSNRAVTKCNSVCVTMSRQPSHPSHPVLTSGPLTISASTAAMSASTPVAQSAANASPAGTACSIITTVTLPSFAFHAMVAAPDVSMYTLPVRPAEDVAFAINARAA</sequence>
<evidence type="ECO:0000313" key="2">
    <source>
        <dbReference type="EMBL" id="ERF77101.1"/>
    </source>
</evidence>
<evidence type="ECO:0000256" key="1">
    <source>
        <dbReference type="SAM" id="MobiDB-lite"/>
    </source>
</evidence>
<gene>
    <name evidence="2" type="ORF">EPUS_09240</name>
</gene>
<feature type="region of interest" description="Disordered" evidence="1">
    <location>
        <begin position="64"/>
        <end position="99"/>
    </location>
</feature>
<name>U1GY86_ENDPU</name>
<feature type="compositionally biased region" description="Basic and acidic residues" evidence="1">
    <location>
        <begin position="66"/>
        <end position="77"/>
    </location>
</feature>
<dbReference type="EMBL" id="KE720662">
    <property type="protein sequence ID" value="ERF77101.1"/>
    <property type="molecule type" value="Genomic_DNA"/>
</dbReference>
<dbReference type="RefSeq" id="XP_007785569.1">
    <property type="nucleotide sequence ID" value="XM_007787379.1"/>
</dbReference>